<reference evidence="3 4" key="1">
    <citation type="submission" date="2016-10" db="EMBL/GenBank/DDBJ databases">
        <authorList>
            <person name="de Groot N.N."/>
        </authorList>
    </citation>
    <scope>NUCLEOTIDE SEQUENCE [LARGE SCALE GENOMIC DNA]</scope>
    <source>
        <strain evidence="3 4">DSM 18346</strain>
    </source>
</reference>
<keyword evidence="3" id="KW-0255">Endonuclease</keyword>
<organism evidence="3 4">
    <name type="scientific">Natronincola ferrireducens</name>
    <dbReference type="NCBI Taxonomy" id="393762"/>
    <lineage>
        <taxon>Bacteria</taxon>
        <taxon>Bacillati</taxon>
        <taxon>Bacillota</taxon>
        <taxon>Clostridia</taxon>
        <taxon>Peptostreptococcales</taxon>
        <taxon>Natronincolaceae</taxon>
        <taxon>Natronincola</taxon>
    </lineage>
</organism>
<dbReference type="Proteomes" id="UP000198718">
    <property type="component" value="Unassembled WGS sequence"/>
</dbReference>
<dbReference type="RefSeq" id="WP_330386480.1">
    <property type="nucleotide sequence ID" value="NZ_FNFP01000002.1"/>
</dbReference>
<dbReference type="STRING" id="393762.SAMN05660472_01312"/>
<dbReference type="EMBL" id="FNFP01000002">
    <property type="protein sequence ID" value="SDK44754.1"/>
    <property type="molecule type" value="Genomic_DNA"/>
</dbReference>
<dbReference type="AlphaFoldDB" id="A0A1G9BZX6"/>
<dbReference type="NCBIfam" id="NF009150">
    <property type="entry name" value="PRK12497.1-3"/>
    <property type="match status" value="1"/>
</dbReference>
<name>A0A1G9BZX6_9FIRM</name>
<dbReference type="HAMAP" id="MF_00048">
    <property type="entry name" value="UPF0102"/>
    <property type="match status" value="1"/>
</dbReference>
<evidence type="ECO:0000256" key="2">
    <source>
        <dbReference type="HAMAP-Rule" id="MF_00048"/>
    </source>
</evidence>
<protein>
    <recommendedName>
        <fullName evidence="2">UPF0102 protein SAMN05660472_01312</fullName>
    </recommendedName>
</protein>
<dbReference type="InterPro" id="IPR011856">
    <property type="entry name" value="tRNA_endonuc-like_dom_sf"/>
</dbReference>
<keyword evidence="3" id="KW-0378">Hydrolase</keyword>
<comment type="similarity">
    <text evidence="1 2">Belongs to the UPF0102 family.</text>
</comment>
<dbReference type="SUPFAM" id="SSF52980">
    <property type="entry name" value="Restriction endonuclease-like"/>
    <property type="match status" value="1"/>
</dbReference>
<evidence type="ECO:0000256" key="1">
    <source>
        <dbReference type="ARBA" id="ARBA00006738"/>
    </source>
</evidence>
<dbReference type="InterPro" id="IPR003509">
    <property type="entry name" value="UPF0102_YraN-like"/>
</dbReference>
<dbReference type="PANTHER" id="PTHR34039:SF1">
    <property type="entry name" value="UPF0102 PROTEIN YRAN"/>
    <property type="match status" value="1"/>
</dbReference>
<gene>
    <name evidence="3" type="ORF">SAMN05660472_01312</name>
</gene>
<dbReference type="GO" id="GO:0004519">
    <property type="term" value="F:endonuclease activity"/>
    <property type="evidence" value="ECO:0007669"/>
    <property type="project" value="UniProtKB-KW"/>
</dbReference>
<dbReference type="Gene3D" id="3.40.1350.10">
    <property type="match status" value="1"/>
</dbReference>
<dbReference type="CDD" id="cd20736">
    <property type="entry name" value="PoNe_Nuclease"/>
    <property type="match status" value="1"/>
</dbReference>
<keyword evidence="4" id="KW-1185">Reference proteome</keyword>
<keyword evidence="3" id="KW-0540">Nuclease</keyword>
<evidence type="ECO:0000313" key="4">
    <source>
        <dbReference type="Proteomes" id="UP000198718"/>
    </source>
</evidence>
<evidence type="ECO:0000313" key="3">
    <source>
        <dbReference type="EMBL" id="SDK44754.1"/>
    </source>
</evidence>
<dbReference type="Pfam" id="PF02021">
    <property type="entry name" value="UPF0102"/>
    <property type="match status" value="1"/>
</dbReference>
<proteinExistence type="inferred from homology"/>
<accession>A0A1G9BZX6</accession>
<sequence>MGKNLGAYGEGIGKKYLLEKGYVILHSNYRTKLGELDIIAQKDNIIAFVEVKTRRNSSFGLPREAVDYRKQLTLTKIAQLYIQQKKPGNVDFRFDVIEVRWIDDKYEINHIENAF</sequence>
<dbReference type="GO" id="GO:0003676">
    <property type="term" value="F:nucleic acid binding"/>
    <property type="evidence" value="ECO:0007669"/>
    <property type="project" value="InterPro"/>
</dbReference>
<dbReference type="NCBIfam" id="TIGR00252">
    <property type="entry name" value="YraN family protein"/>
    <property type="match status" value="1"/>
</dbReference>
<dbReference type="PANTHER" id="PTHR34039">
    <property type="entry name" value="UPF0102 PROTEIN YRAN"/>
    <property type="match status" value="1"/>
</dbReference>
<dbReference type="InterPro" id="IPR011335">
    <property type="entry name" value="Restrct_endonuc-II-like"/>
</dbReference>